<evidence type="ECO:0000256" key="6">
    <source>
        <dbReference type="ARBA" id="ARBA00022723"/>
    </source>
</evidence>
<feature type="domain" description="CHHC U11-48K-type" evidence="14">
    <location>
        <begin position="134"/>
        <end position="161"/>
    </location>
</feature>
<gene>
    <name evidence="15" type="ORF">PPL_03536</name>
</gene>
<accession>D3B526</accession>
<dbReference type="GO" id="GO:0106050">
    <property type="term" value="F:tRNA 2'-O-methyltransferase activity"/>
    <property type="evidence" value="ECO:0007669"/>
    <property type="project" value="UniProtKB-UniRule"/>
</dbReference>
<keyword evidence="2 12" id="KW-0489">Methyltransferase</keyword>
<comment type="similarity">
    <text evidence="1 12">Belongs to the methyltransferase TRM13 family.</text>
</comment>
<name>D3B526_HETP5</name>
<evidence type="ECO:0000256" key="10">
    <source>
        <dbReference type="ARBA" id="ARBA00048635"/>
    </source>
</evidence>
<dbReference type="AlphaFoldDB" id="D3B526"/>
<dbReference type="RefSeq" id="XP_020435611.1">
    <property type="nucleotide sequence ID" value="XM_020574466.1"/>
</dbReference>
<evidence type="ECO:0000256" key="8">
    <source>
        <dbReference type="ARBA" id="ARBA00022833"/>
    </source>
</evidence>
<proteinExistence type="inferred from homology"/>
<keyword evidence="16" id="KW-1185">Reference proteome</keyword>
<dbReference type="InterPro" id="IPR022776">
    <property type="entry name" value="TRM13/UPF0224_CHHC_Znf_dom"/>
</dbReference>
<feature type="compositionally biased region" description="Basic residues" evidence="13">
    <location>
        <begin position="54"/>
        <end position="65"/>
    </location>
</feature>
<feature type="compositionally biased region" description="Low complexity" evidence="13">
    <location>
        <begin position="34"/>
        <end position="47"/>
    </location>
</feature>
<evidence type="ECO:0000256" key="4">
    <source>
        <dbReference type="ARBA" id="ARBA00022691"/>
    </source>
</evidence>
<dbReference type="GO" id="GO:0030488">
    <property type="term" value="P:tRNA methylation"/>
    <property type="evidence" value="ECO:0007669"/>
    <property type="project" value="InterPro"/>
</dbReference>
<keyword evidence="6 12" id="KW-0479">Metal-binding</keyword>
<dbReference type="STRING" id="670386.D3B526"/>
<evidence type="ECO:0000256" key="3">
    <source>
        <dbReference type="ARBA" id="ARBA00022679"/>
    </source>
</evidence>
<organism evidence="15 16">
    <name type="scientific">Heterostelium pallidum (strain ATCC 26659 / Pp 5 / PN500)</name>
    <name type="common">Cellular slime mold</name>
    <name type="synonym">Polysphondylium pallidum</name>
    <dbReference type="NCBI Taxonomy" id="670386"/>
    <lineage>
        <taxon>Eukaryota</taxon>
        <taxon>Amoebozoa</taxon>
        <taxon>Evosea</taxon>
        <taxon>Eumycetozoa</taxon>
        <taxon>Dictyostelia</taxon>
        <taxon>Acytosteliales</taxon>
        <taxon>Acytosteliaceae</taxon>
        <taxon>Heterostelium</taxon>
    </lineage>
</organism>
<comment type="catalytic activity">
    <reaction evidence="10 12">
        <text>cytidine(4) in tRNA(Gly)(GCC) + S-adenosyl-L-methionine = 2'-O-methylcytidine(4) in tRNA(Gly)(GCC) + S-adenosyl-L-homocysteine + H(+)</text>
        <dbReference type="Rhea" id="RHEA:43192"/>
        <dbReference type="Rhea" id="RHEA-COMP:10399"/>
        <dbReference type="Rhea" id="RHEA-COMP:10400"/>
        <dbReference type="ChEBI" id="CHEBI:15378"/>
        <dbReference type="ChEBI" id="CHEBI:57856"/>
        <dbReference type="ChEBI" id="CHEBI:59789"/>
        <dbReference type="ChEBI" id="CHEBI:74495"/>
        <dbReference type="ChEBI" id="CHEBI:82748"/>
        <dbReference type="EC" id="2.1.1.225"/>
    </reaction>
</comment>
<keyword evidence="3 12" id="KW-0808">Transferase</keyword>
<dbReference type="Pfam" id="PF05253">
    <property type="entry name" value="zf-U11-48K"/>
    <property type="match status" value="1"/>
</dbReference>
<evidence type="ECO:0000256" key="2">
    <source>
        <dbReference type="ARBA" id="ARBA00022603"/>
    </source>
</evidence>
<keyword evidence="7 12" id="KW-0863">Zinc-finger</keyword>
<dbReference type="PANTHER" id="PTHR12998">
    <property type="entry name" value="TRNA:M(4)X MODIFICATION ENZYME TRM13 HOMOLOG"/>
    <property type="match status" value="1"/>
</dbReference>
<feature type="region of interest" description="Disordered" evidence="13">
    <location>
        <begin position="32"/>
        <end position="70"/>
    </location>
</feature>
<keyword evidence="5 12" id="KW-0819">tRNA processing</keyword>
<dbReference type="InterPro" id="IPR039044">
    <property type="entry name" value="Trm13"/>
</dbReference>
<evidence type="ECO:0000256" key="12">
    <source>
        <dbReference type="RuleBase" id="RU367103"/>
    </source>
</evidence>
<dbReference type="OMA" id="HRCSWRS"/>
<dbReference type="EMBL" id="ADBJ01000014">
    <property type="protein sequence ID" value="EFA83494.1"/>
    <property type="molecule type" value="Genomic_DNA"/>
</dbReference>
<evidence type="ECO:0000256" key="11">
    <source>
        <dbReference type="ARBA" id="ARBA00049393"/>
    </source>
</evidence>
<feature type="compositionally biased region" description="Basic and acidic residues" evidence="13">
    <location>
        <begin position="436"/>
        <end position="458"/>
    </location>
</feature>
<dbReference type="PANTHER" id="PTHR12998:SF0">
    <property type="entry name" value="TRNA:M(4)X MODIFICATION ENZYME TRM13 HOMOLOG"/>
    <property type="match status" value="1"/>
</dbReference>
<keyword evidence="4 12" id="KW-0949">S-adenosyl-L-methionine</keyword>
<dbReference type="GeneID" id="31359023"/>
<evidence type="ECO:0000256" key="7">
    <source>
        <dbReference type="ARBA" id="ARBA00022771"/>
    </source>
</evidence>
<evidence type="ECO:0000256" key="9">
    <source>
        <dbReference type="ARBA" id="ARBA00048165"/>
    </source>
</evidence>
<comment type="function">
    <text evidence="12">tRNA methylase which 2'-O-methylates cytidine(4) in tRNA(Pro) and tRNA(Gly)(GCC), and adenosine(4) in tRNA(His).</text>
</comment>
<dbReference type="FunCoup" id="D3B526">
    <property type="interactions" value="107"/>
</dbReference>
<reference evidence="15 16" key="1">
    <citation type="journal article" date="2011" name="Genome Res.">
        <title>Phylogeny-wide analysis of social amoeba genomes highlights ancient origins for complex intercellular communication.</title>
        <authorList>
            <person name="Heidel A.J."/>
            <person name="Lawal H.M."/>
            <person name="Felder M."/>
            <person name="Schilde C."/>
            <person name="Helps N.R."/>
            <person name="Tunggal B."/>
            <person name="Rivero F."/>
            <person name="John U."/>
            <person name="Schleicher M."/>
            <person name="Eichinger L."/>
            <person name="Platzer M."/>
            <person name="Noegel A.A."/>
            <person name="Schaap P."/>
            <person name="Gloeckner G."/>
        </authorList>
    </citation>
    <scope>NUCLEOTIDE SEQUENCE [LARGE SCALE GENOMIC DNA]</scope>
    <source>
        <strain evidence="16">ATCC 26659 / Pp 5 / PN500</strain>
    </source>
</reference>
<dbReference type="InParanoid" id="D3B526"/>
<sequence length="548" mass="63231">MSEDISLTKSSDIYEINMSEDISLTKSSDIYEINNNENDNDNNNKNTNDLKDKKKEKREKKRKERVKIDHSIPLKEKPTDEDLAQHNGCQFWMVVKSKHRAYFCPIPKTKNSMFCTHHRPLEECEDESDPLKKRVRCPLNPAHIVYEHKLKKHLKGCPNSKDTQSNAHISSSKKQVYYNENINGMPPSFNVKPLSHVSTAHLHAIANKLDSLFTELFPFGIKIAEYQHSSFDKIVASNVNSERKLKHIQQESSIITLLENEQLLGKDNIYLEFGAGTGKLGYHVFQALENKSGHIMIDRMKFKSLKRSDRQIKNEAGCKYFDRFLIDIRHLDLAKVEQLEQSKFVIISKHLCGCATDLTLKCLSNALHNNTKLQPNFNGIGIATCCHHLCTLDTYINPSFISDRCKLTADEFQLMCSITSWATINEKQQQHQQSSQDKDKDENVNNKRMKLENDSKESDSEDEDDNKKLKEEQDGINNKVINDLVNYDSVFEILRKEDLGYKAKRILDYGRYLYLKDTLSLQPTMQVYTSHSKENMFLSTTSSFTTNI</sequence>
<comment type="catalytic activity">
    <reaction evidence="9 12">
        <text>cytidine(4) in tRNA(Pro) + S-adenosyl-L-methionine = 2'-O-methylcytidine(4) in tRNA(Pro) + S-adenosyl-L-homocysteine + H(+)</text>
        <dbReference type="Rhea" id="RHEA:32767"/>
        <dbReference type="Rhea" id="RHEA-COMP:10397"/>
        <dbReference type="Rhea" id="RHEA-COMP:10398"/>
        <dbReference type="ChEBI" id="CHEBI:15378"/>
        <dbReference type="ChEBI" id="CHEBI:57856"/>
        <dbReference type="ChEBI" id="CHEBI:59789"/>
        <dbReference type="ChEBI" id="CHEBI:74495"/>
        <dbReference type="ChEBI" id="CHEBI:82748"/>
        <dbReference type="EC" id="2.1.1.225"/>
    </reaction>
</comment>
<evidence type="ECO:0000256" key="5">
    <source>
        <dbReference type="ARBA" id="ARBA00022694"/>
    </source>
</evidence>
<evidence type="ECO:0000313" key="15">
    <source>
        <dbReference type="EMBL" id="EFA83494.1"/>
    </source>
</evidence>
<dbReference type="Pfam" id="PF05206">
    <property type="entry name" value="TRM13"/>
    <property type="match status" value="1"/>
</dbReference>
<evidence type="ECO:0000313" key="16">
    <source>
        <dbReference type="Proteomes" id="UP000001396"/>
    </source>
</evidence>
<evidence type="ECO:0000256" key="1">
    <source>
        <dbReference type="ARBA" id="ARBA00005265"/>
    </source>
</evidence>
<evidence type="ECO:0000256" key="13">
    <source>
        <dbReference type="SAM" id="MobiDB-lite"/>
    </source>
</evidence>
<comment type="catalytic activity">
    <reaction evidence="11 12">
        <text>adenosine(4) in tRNA(His) + S-adenosyl-L-methionine = 2'-O-methyladenosine(4) in tRNA(His) + S-adenosyl-L-homocysteine + H(+)</text>
        <dbReference type="Rhea" id="RHEA:43196"/>
        <dbReference type="Rhea" id="RHEA-COMP:10401"/>
        <dbReference type="Rhea" id="RHEA-COMP:10402"/>
        <dbReference type="ChEBI" id="CHEBI:15378"/>
        <dbReference type="ChEBI" id="CHEBI:57856"/>
        <dbReference type="ChEBI" id="CHEBI:59789"/>
        <dbReference type="ChEBI" id="CHEBI:74411"/>
        <dbReference type="ChEBI" id="CHEBI:74477"/>
        <dbReference type="EC" id="2.1.1.225"/>
    </reaction>
</comment>
<dbReference type="Proteomes" id="UP000001396">
    <property type="component" value="Unassembled WGS sequence"/>
</dbReference>
<dbReference type="EC" id="2.1.1.225" evidence="12"/>
<dbReference type="PROSITE" id="PS51800">
    <property type="entry name" value="ZF_CHHC_U11_48K"/>
    <property type="match status" value="1"/>
</dbReference>
<comment type="caution">
    <text evidence="15">The sequence shown here is derived from an EMBL/GenBank/DDBJ whole genome shotgun (WGS) entry which is preliminary data.</text>
</comment>
<feature type="region of interest" description="Disordered" evidence="13">
    <location>
        <begin position="427"/>
        <end position="471"/>
    </location>
</feature>
<keyword evidence="8 12" id="KW-0862">Zinc</keyword>
<evidence type="ECO:0000259" key="14">
    <source>
        <dbReference type="PROSITE" id="PS51800"/>
    </source>
</evidence>
<protein>
    <recommendedName>
        <fullName evidence="12">tRNA:m(4)X modification enzyme TRM13</fullName>
        <ecNumber evidence="12">2.1.1.225</ecNumber>
    </recommendedName>
</protein>
<dbReference type="GO" id="GO:0008270">
    <property type="term" value="F:zinc ion binding"/>
    <property type="evidence" value="ECO:0007669"/>
    <property type="project" value="UniProtKB-KW"/>
</dbReference>
<dbReference type="InterPro" id="IPR007871">
    <property type="entry name" value="Methyltransferase_TRM13"/>
</dbReference>